<evidence type="ECO:0000256" key="1">
    <source>
        <dbReference type="ARBA" id="ARBA00004305"/>
    </source>
</evidence>
<evidence type="ECO:0000256" key="3">
    <source>
        <dbReference type="ARBA" id="ARBA00022448"/>
    </source>
</evidence>
<reference evidence="7" key="1">
    <citation type="submission" date="2021-01" db="EMBL/GenBank/DDBJ databases">
        <authorList>
            <person name="Corre E."/>
            <person name="Pelletier E."/>
            <person name="Niang G."/>
            <person name="Scheremetjew M."/>
            <person name="Finn R."/>
            <person name="Kale V."/>
            <person name="Holt S."/>
            <person name="Cochrane G."/>
            <person name="Meng A."/>
            <person name="Brown T."/>
            <person name="Cohen L."/>
        </authorList>
    </citation>
    <scope>NUCLEOTIDE SEQUENCE</scope>
    <source>
        <strain evidence="7">SAG 63-3</strain>
    </source>
</reference>
<dbReference type="CDD" id="cd01714">
    <property type="entry name" value="ETF_beta"/>
    <property type="match status" value="1"/>
</dbReference>
<dbReference type="InterPro" id="IPR014730">
    <property type="entry name" value="ETF_a/b_N"/>
</dbReference>
<evidence type="ECO:0000256" key="2">
    <source>
        <dbReference type="ARBA" id="ARBA00007557"/>
    </source>
</evidence>
<dbReference type="InterPro" id="IPR033948">
    <property type="entry name" value="ETF_beta_N"/>
</dbReference>
<comment type="function">
    <text evidence="5">The electron transfer flavoprotein serves as a specific electron acceptor for several dehydrogenases, including five acyl-CoA dehydrogenases, glutaryl-CoA and sarcosine dehydrogenase. It transfers the electrons to the main mitochondrial respiratory chain via ETF-ubiquinone oxidoreductase (ETF dehydrogenase).</text>
</comment>
<evidence type="ECO:0000313" key="7">
    <source>
        <dbReference type="EMBL" id="CAD8770917.1"/>
    </source>
</evidence>
<comment type="subunit">
    <text evidence="5">Heterodimer of an alpha and a beta subunit.</text>
</comment>
<dbReference type="PANTHER" id="PTHR21294">
    <property type="entry name" value="ELECTRON TRANSFER FLAVOPROTEIN BETA-SUBUNIT"/>
    <property type="match status" value="1"/>
</dbReference>
<accession>A0A7S0YBF6</accession>
<protein>
    <recommendedName>
        <fullName evidence="5">Electron transfer flavoprotein subunit beta</fullName>
        <shortName evidence="5">Beta-ETF</shortName>
    </recommendedName>
</protein>
<dbReference type="GO" id="GO:0033539">
    <property type="term" value="P:fatty acid beta-oxidation using acyl-CoA dehydrogenase"/>
    <property type="evidence" value="ECO:0007669"/>
    <property type="project" value="TreeGrafter"/>
</dbReference>
<name>A0A7S0YBF6_9CHLO</name>
<dbReference type="PANTHER" id="PTHR21294:SF8">
    <property type="entry name" value="ELECTRON TRANSFER FLAVOPROTEIN SUBUNIT BETA"/>
    <property type="match status" value="1"/>
</dbReference>
<dbReference type="AlphaFoldDB" id="A0A7S0YBF6"/>
<comment type="subcellular location">
    <subcellularLocation>
        <location evidence="1 5">Mitochondrion matrix</location>
    </subcellularLocation>
</comment>
<feature type="domain" description="Electron transfer flavoprotein alpha/beta-subunit N-terminal" evidence="6">
    <location>
        <begin position="23"/>
        <end position="248"/>
    </location>
</feature>
<keyword evidence="4 5" id="KW-0249">Electron transport</keyword>
<dbReference type="PIRSF" id="PIRSF000090">
    <property type="entry name" value="Beta-ETF"/>
    <property type="match status" value="1"/>
</dbReference>
<gene>
    <name evidence="7" type="ORF">PPAR00522_LOCUS7319</name>
</gene>
<organism evidence="7">
    <name type="scientific">Polytomella parva</name>
    <dbReference type="NCBI Taxonomy" id="51329"/>
    <lineage>
        <taxon>Eukaryota</taxon>
        <taxon>Viridiplantae</taxon>
        <taxon>Chlorophyta</taxon>
        <taxon>core chlorophytes</taxon>
        <taxon>Chlorophyceae</taxon>
        <taxon>CS clade</taxon>
        <taxon>Chlamydomonadales</taxon>
        <taxon>Chlamydomonadaceae</taxon>
        <taxon>Polytomella</taxon>
    </lineage>
</organism>
<proteinExistence type="inferred from homology"/>
<evidence type="ECO:0000256" key="5">
    <source>
        <dbReference type="PIRNR" id="PIRNR000090"/>
    </source>
</evidence>
<dbReference type="GO" id="GO:0005759">
    <property type="term" value="C:mitochondrial matrix"/>
    <property type="evidence" value="ECO:0007669"/>
    <property type="project" value="UniProtKB-SubCell"/>
</dbReference>
<dbReference type="SMART" id="SM00893">
    <property type="entry name" value="ETF"/>
    <property type="match status" value="1"/>
</dbReference>
<dbReference type="GO" id="GO:0009063">
    <property type="term" value="P:amino acid catabolic process"/>
    <property type="evidence" value="ECO:0007669"/>
    <property type="project" value="TreeGrafter"/>
</dbReference>
<dbReference type="InterPro" id="IPR012255">
    <property type="entry name" value="ETF_b"/>
</dbReference>
<dbReference type="Pfam" id="PF01012">
    <property type="entry name" value="ETF"/>
    <property type="match status" value="2"/>
</dbReference>
<evidence type="ECO:0000256" key="4">
    <source>
        <dbReference type="ARBA" id="ARBA00022982"/>
    </source>
</evidence>
<dbReference type="SUPFAM" id="SSF52402">
    <property type="entry name" value="Adenine nucleotide alpha hydrolases-like"/>
    <property type="match status" value="1"/>
</dbReference>
<dbReference type="EMBL" id="HBFM01011566">
    <property type="protein sequence ID" value="CAD8770917.1"/>
    <property type="molecule type" value="Transcribed_RNA"/>
</dbReference>
<dbReference type="InterPro" id="IPR014729">
    <property type="entry name" value="Rossmann-like_a/b/a_fold"/>
</dbReference>
<keyword evidence="5" id="KW-0496">Mitochondrion</keyword>
<dbReference type="Gene3D" id="3.40.50.620">
    <property type="entry name" value="HUPs"/>
    <property type="match status" value="1"/>
</dbReference>
<evidence type="ECO:0000259" key="6">
    <source>
        <dbReference type="SMART" id="SM00893"/>
    </source>
</evidence>
<dbReference type="GO" id="GO:0009055">
    <property type="term" value="F:electron transfer activity"/>
    <property type="evidence" value="ECO:0007669"/>
    <property type="project" value="InterPro"/>
</dbReference>
<comment type="similarity">
    <text evidence="2 5">Belongs to the ETF beta-subunit/FixA family.</text>
</comment>
<keyword evidence="3 5" id="KW-0813">Transport</keyword>
<sequence>MKVLVALKRVIDFASPIRVRADKMGVEALTPKMSMNPFCEIAVEEGIRLKERGIASEVVAVSIGPPQCKDSLRTALAMGVNRALHVEVSASDYEFLSTPFSPELLPGGGKSAKGSFSSLNEPLLVARVLAAVSSRENPSLWLLGKQAIDDDYSQTPQLLAGLLNCGQVSAASRIERVTAAEDTALSHADLKVTCEVDEGSAQIVVGLPAVVSTDLRLNTPRFPSLPAVLKAKKLPIETLQLSKLLLDHGGSKAQAQLELVEIIAPPPRRRGVMVKDAAELVDKLRNEAKVI</sequence>